<sequence length="167" mass="19314">KTYVKLGRDPCKWQAKVVHAILKEEKDVVCVAPTGPGKTLTFWMPLLFHQDGIQIVVTPLNILGNQNKMELELSQDIKDGVYHAIIVNPEELMKDNSAFEQLWKNINFTSRIISIVWDEAHCISIWSSFRTNYREAHRLRYLIPHVCFVLATVTLPNEIQDNVMRIL</sequence>
<feature type="non-terminal residue" evidence="7">
    <location>
        <position position="167"/>
    </location>
</feature>
<evidence type="ECO:0000313" key="8">
    <source>
        <dbReference type="Proteomes" id="UP000194127"/>
    </source>
</evidence>
<keyword evidence="2" id="KW-0238">DNA-binding</keyword>
<evidence type="ECO:0000256" key="1">
    <source>
        <dbReference type="ARBA" id="ARBA00005446"/>
    </source>
</evidence>
<evidence type="ECO:0000256" key="2">
    <source>
        <dbReference type="ARBA" id="ARBA00023125"/>
    </source>
</evidence>
<dbReference type="GO" id="GO:0043138">
    <property type="term" value="F:3'-5' DNA helicase activity"/>
    <property type="evidence" value="ECO:0007669"/>
    <property type="project" value="UniProtKB-EC"/>
</dbReference>
<dbReference type="InterPro" id="IPR027417">
    <property type="entry name" value="P-loop_NTPase"/>
</dbReference>
<accession>A0A1X6N3E9</accession>
<feature type="non-terminal residue" evidence="7">
    <location>
        <position position="1"/>
    </location>
</feature>
<comment type="similarity">
    <text evidence="1">Belongs to the helicase family. RecQ subfamily.</text>
</comment>
<dbReference type="GeneID" id="36328421"/>
<keyword evidence="3" id="KW-0413">Isomerase</keyword>
<dbReference type="GO" id="GO:0005694">
    <property type="term" value="C:chromosome"/>
    <property type="evidence" value="ECO:0007669"/>
    <property type="project" value="TreeGrafter"/>
</dbReference>
<keyword evidence="8" id="KW-1185">Reference proteome</keyword>
<proteinExistence type="inferred from homology"/>
<reference evidence="7 8" key="1">
    <citation type="submission" date="2017-04" db="EMBL/GenBank/DDBJ databases">
        <title>Genome Sequence of the Model Brown-Rot Fungus Postia placenta SB12.</title>
        <authorList>
            <consortium name="DOE Joint Genome Institute"/>
            <person name="Gaskell J."/>
            <person name="Kersten P."/>
            <person name="Larrondo L.F."/>
            <person name="Canessa P."/>
            <person name="Martinez D."/>
            <person name="Hibbett D."/>
            <person name="Schmoll M."/>
            <person name="Kubicek C.P."/>
            <person name="Martinez A.T."/>
            <person name="Yadav J."/>
            <person name="Master E."/>
            <person name="Magnuson J.K."/>
            <person name="James T."/>
            <person name="Yaver D."/>
            <person name="Berka R."/>
            <person name="Labutti K."/>
            <person name="Lipzen A."/>
            <person name="Aerts A."/>
            <person name="Barry K."/>
            <person name="Henrissat B."/>
            <person name="Blanchette R."/>
            <person name="Grigoriev I."/>
            <person name="Cullen D."/>
        </authorList>
    </citation>
    <scope>NUCLEOTIDE SEQUENCE [LARGE SCALE GENOMIC DNA]</scope>
    <source>
        <strain evidence="7 8">MAD-698-R-SB12</strain>
    </source>
</reference>
<dbReference type="STRING" id="670580.A0A1X6N3E9"/>
<dbReference type="OrthoDB" id="10261556at2759"/>
<dbReference type="SUPFAM" id="SSF52540">
    <property type="entry name" value="P-loop containing nucleoside triphosphate hydrolases"/>
    <property type="match status" value="1"/>
</dbReference>
<evidence type="ECO:0000256" key="5">
    <source>
        <dbReference type="ARBA" id="ARBA00034808"/>
    </source>
</evidence>
<dbReference type="RefSeq" id="XP_024339757.1">
    <property type="nucleotide sequence ID" value="XM_024483472.1"/>
</dbReference>
<dbReference type="GO" id="GO:0005524">
    <property type="term" value="F:ATP binding"/>
    <property type="evidence" value="ECO:0007669"/>
    <property type="project" value="InterPro"/>
</dbReference>
<dbReference type="InterPro" id="IPR014001">
    <property type="entry name" value="Helicase_ATP-bd"/>
</dbReference>
<protein>
    <recommendedName>
        <fullName evidence="5">DNA 3'-5' helicase</fullName>
        <ecNumber evidence="5">5.6.2.4</ecNumber>
    </recommendedName>
</protein>
<name>A0A1X6N3E9_9APHY</name>
<dbReference type="Gene3D" id="3.40.50.300">
    <property type="entry name" value="P-loop containing nucleotide triphosphate hydrolases"/>
    <property type="match status" value="2"/>
</dbReference>
<dbReference type="Pfam" id="PF00270">
    <property type="entry name" value="DEAD"/>
    <property type="match status" value="1"/>
</dbReference>
<comment type="catalytic activity">
    <reaction evidence="4">
        <text>Couples ATP hydrolysis with the unwinding of duplex DNA by translocating in the 3'-5' direction.</text>
        <dbReference type="EC" id="5.6.2.4"/>
    </reaction>
</comment>
<evidence type="ECO:0000259" key="6">
    <source>
        <dbReference type="PROSITE" id="PS51192"/>
    </source>
</evidence>
<organism evidence="7 8">
    <name type="scientific">Postia placenta MAD-698-R-SB12</name>
    <dbReference type="NCBI Taxonomy" id="670580"/>
    <lineage>
        <taxon>Eukaryota</taxon>
        <taxon>Fungi</taxon>
        <taxon>Dikarya</taxon>
        <taxon>Basidiomycota</taxon>
        <taxon>Agaricomycotina</taxon>
        <taxon>Agaricomycetes</taxon>
        <taxon>Polyporales</taxon>
        <taxon>Adustoporiaceae</taxon>
        <taxon>Rhodonia</taxon>
    </lineage>
</organism>
<feature type="domain" description="Helicase ATP-binding" evidence="6">
    <location>
        <begin position="19"/>
        <end position="167"/>
    </location>
</feature>
<dbReference type="PANTHER" id="PTHR13710">
    <property type="entry name" value="DNA HELICASE RECQ FAMILY MEMBER"/>
    <property type="match status" value="1"/>
</dbReference>
<dbReference type="AlphaFoldDB" id="A0A1X6N3E9"/>
<evidence type="ECO:0000313" key="7">
    <source>
        <dbReference type="EMBL" id="OSX62963.1"/>
    </source>
</evidence>
<dbReference type="EC" id="5.6.2.4" evidence="5"/>
<dbReference type="GO" id="GO:0000724">
    <property type="term" value="P:double-strand break repair via homologous recombination"/>
    <property type="evidence" value="ECO:0007669"/>
    <property type="project" value="TreeGrafter"/>
</dbReference>
<dbReference type="PROSITE" id="PS51192">
    <property type="entry name" value="HELICASE_ATP_BIND_1"/>
    <property type="match status" value="1"/>
</dbReference>
<evidence type="ECO:0000256" key="4">
    <source>
        <dbReference type="ARBA" id="ARBA00034617"/>
    </source>
</evidence>
<dbReference type="EMBL" id="KZ110596">
    <property type="protein sequence ID" value="OSX62963.1"/>
    <property type="molecule type" value="Genomic_DNA"/>
</dbReference>
<dbReference type="PANTHER" id="PTHR13710:SF105">
    <property type="entry name" value="ATP-DEPENDENT DNA HELICASE Q1"/>
    <property type="match status" value="1"/>
</dbReference>
<dbReference type="GO" id="GO:0003677">
    <property type="term" value="F:DNA binding"/>
    <property type="evidence" value="ECO:0007669"/>
    <property type="project" value="UniProtKB-KW"/>
</dbReference>
<dbReference type="GO" id="GO:0005737">
    <property type="term" value="C:cytoplasm"/>
    <property type="evidence" value="ECO:0007669"/>
    <property type="project" value="TreeGrafter"/>
</dbReference>
<dbReference type="InterPro" id="IPR011545">
    <property type="entry name" value="DEAD/DEAH_box_helicase_dom"/>
</dbReference>
<dbReference type="Proteomes" id="UP000194127">
    <property type="component" value="Unassembled WGS sequence"/>
</dbReference>
<evidence type="ECO:0000256" key="3">
    <source>
        <dbReference type="ARBA" id="ARBA00023235"/>
    </source>
</evidence>
<gene>
    <name evidence="7" type="ORF">POSPLADRAFT_1116620</name>
</gene>
<dbReference type="GO" id="GO:0009378">
    <property type="term" value="F:four-way junction helicase activity"/>
    <property type="evidence" value="ECO:0007669"/>
    <property type="project" value="TreeGrafter"/>
</dbReference>